<dbReference type="Gene3D" id="3.30.230.10">
    <property type="match status" value="1"/>
</dbReference>
<dbReference type="PROSITE" id="PS51722">
    <property type="entry name" value="G_TR_2"/>
    <property type="match status" value="1"/>
</dbReference>
<dbReference type="SUPFAM" id="SSF50447">
    <property type="entry name" value="Translation proteins"/>
    <property type="match status" value="1"/>
</dbReference>
<evidence type="ECO:0000259" key="7">
    <source>
        <dbReference type="PROSITE" id="PS51722"/>
    </source>
</evidence>
<dbReference type="OrthoDB" id="9760518at2"/>
<dbReference type="InterPro" id="IPR009000">
    <property type="entry name" value="Transl_B-barrel_sf"/>
</dbReference>
<dbReference type="InterPro" id="IPR035649">
    <property type="entry name" value="EFG_V"/>
</dbReference>
<dbReference type="NCBIfam" id="NF009891">
    <property type="entry name" value="PRK13351.1-1"/>
    <property type="match status" value="1"/>
</dbReference>
<dbReference type="Pfam" id="PF14492">
    <property type="entry name" value="EFG_III"/>
    <property type="match status" value="1"/>
</dbReference>
<dbReference type="STRING" id="1121409.SAMN02745124_01010"/>
<sequence length="688" mass="74395">MQDTTMVRNVALIGHGNSGKTSLAEAMLYTAGKINRLGKVDDGSASMDFDEEEISRTISISTSFNNYRWKKHDVYLIDTPGEDSFFNETIFAAHICDSALFAIGAVAGVRGQTKKFADLIADNSVPSVIVITNMDRERADFAQTVEQIKDQLPLRAVPVFQPIGAEDQFNGIVDLIANTAYLFDDTGKGGLKETGVPDDLADEVAVQRESLMESIAETDEELIEKFLEEGELSREEMVAGLKKAVLAGEISPVCPVSSTLNKGTAAVLDLINDYLPSPAECQPRQGIKPGSDEPLTCAPVADAPFAGLVFKTMADPYAGRLTIFRVFSGTLSGESFYNANKKCQERFGHLFLIEGKEQRPVDSAGPGMIVAVAKLKETTTGDTLCNSDNQIILPAPDPLAPVITYAVSAKKGEEEKLFGSISKMLDEDLSLKMSRQQQTGETLVSGMSQVHLEVVGNRIKKKFGVEMELSLPKIPYMETIRGSAKAQGRHKKQSGGRGQFGDCWIEISPIPGEKFEFVDQIVGGVIPQQYRPAVEKGIIEAMERGVLAGYPVTDVKVVLYDGSYHTVDSSEMAFKIAGSLGFKKAAPEAGLVLLEPIMNIVITVHKDSVGDVMGDLNSRRGKVMGMDSSPKGEIITAQVPMAESQTYANELTSMTGGLGSFSIEFSHYEEVPAQIAEKVVAARNAEQS</sequence>
<accession>A0A1M5U5W7</accession>
<dbReference type="FunFam" id="3.30.230.10:FF:000003">
    <property type="entry name" value="Elongation factor G"/>
    <property type="match status" value="1"/>
</dbReference>
<keyword evidence="5" id="KW-0342">GTP-binding</keyword>
<dbReference type="Pfam" id="PF00679">
    <property type="entry name" value="EFG_C"/>
    <property type="match status" value="1"/>
</dbReference>
<keyword evidence="9" id="KW-1185">Reference proteome</keyword>
<keyword evidence="4" id="KW-0648">Protein biosynthesis</keyword>
<dbReference type="InterPro" id="IPR053905">
    <property type="entry name" value="EF-G-like_DII"/>
</dbReference>
<comment type="function">
    <text evidence="6">Catalyzes the GTP-dependent ribosomal translocation step during translation elongation. During this step, the ribosome changes from the pre-translocational (PRE) to the post-translocational (POST) state as the newly formed A-site-bound peptidyl-tRNA and P-site-bound deacylated tRNA move to the P and E sites, respectively. Catalyzes the coordinated movement of the two tRNA molecules, the mRNA and conformational changes in the ribosome.</text>
</comment>
<evidence type="ECO:0000256" key="2">
    <source>
        <dbReference type="ARBA" id="ARBA00022741"/>
    </source>
</evidence>
<dbReference type="InterPro" id="IPR041095">
    <property type="entry name" value="EFG_II"/>
</dbReference>
<dbReference type="GO" id="GO:0032790">
    <property type="term" value="P:ribosome disassembly"/>
    <property type="evidence" value="ECO:0007669"/>
    <property type="project" value="TreeGrafter"/>
</dbReference>
<dbReference type="FunFam" id="3.30.70.240:FF:000001">
    <property type="entry name" value="Elongation factor G"/>
    <property type="match status" value="1"/>
</dbReference>
<evidence type="ECO:0000256" key="4">
    <source>
        <dbReference type="ARBA" id="ARBA00022917"/>
    </source>
</evidence>
<gene>
    <name evidence="8" type="ORF">SAMN02745124_01010</name>
</gene>
<dbReference type="Pfam" id="PF03764">
    <property type="entry name" value="EFG_IV"/>
    <property type="match status" value="1"/>
</dbReference>
<dbReference type="CDD" id="cd04088">
    <property type="entry name" value="EFG_mtEFG_II"/>
    <property type="match status" value="1"/>
</dbReference>
<dbReference type="CDD" id="cd04170">
    <property type="entry name" value="EF-G_bact"/>
    <property type="match status" value="1"/>
</dbReference>
<dbReference type="GO" id="GO:0003746">
    <property type="term" value="F:translation elongation factor activity"/>
    <property type="evidence" value="ECO:0007669"/>
    <property type="project" value="UniProtKB-KW"/>
</dbReference>
<evidence type="ECO:0000313" key="9">
    <source>
        <dbReference type="Proteomes" id="UP000184139"/>
    </source>
</evidence>
<evidence type="ECO:0000256" key="5">
    <source>
        <dbReference type="ARBA" id="ARBA00023134"/>
    </source>
</evidence>
<dbReference type="SUPFAM" id="SSF54980">
    <property type="entry name" value="EF-G C-terminal domain-like"/>
    <property type="match status" value="2"/>
</dbReference>
<dbReference type="InterPro" id="IPR035647">
    <property type="entry name" value="EFG_III/V"/>
</dbReference>
<dbReference type="GO" id="GO:0003924">
    <property type="term" value="F:GTPase activity"/>
    <property type="evidence" value="ECO:0007669"/>
    <property type="project" value="InterPro"/>
</dbReference>
<dbReference type="Pfam" id="PF22042">
    <property type="entry name" value="EF-G_D2"/>
    <property type="match status" value="1"/>
</dbReference>
<evidence type="ECO:0000256" key="6">
    <source>
        <dbReference type="ARBA" id="ARBA00024731"/>
    </source>
</evidence>
<dbReference type="AlphaFoldDB" id="A0A1M5U5W7"/>
<evidence type="ECO:0000313" key="8">
    <source>
        <dbReference type="EMBL" id="SHH58103.1"/>
    </source>
</evidence>
<dbReference type="RefSeq" id="WP_073373843.1">
    <property type="nucleotide sequence ID" value="NZ_FQXS01000004.1"/>
</dbReference>
<dbReference type="Gene3D" id="3.30.70.870">
    <property type="entry name" value="Elongation Factor G (Translational Gtpase), domain 3"/>
    <property type="match status" value="1"/>
</dbReference>
<name>A0A1M5U5W7_9BACT</name>
<keyword evidence="3 8" id="KW-0251">Elongation factor</keyword>
<dbReference type="Proteomes" id="UP000184139">
    <property type="component" value="Unassembled WGS sequence"/>
</dbReference>
<keyword evidence="2" id="KW-0547">Nucleotide-binding</keyword>
<dbReference type="SUPFAM" id="SSF54211">
    <property type="entry name" value="Ribosomal protein S5 domain 2-like"/>
    <property type="match status" value="1"/>
</dbReference>
<dbReference type="InterPro" id="IPR020568">
    <property type="entry name" value="Ribosomal_Su5_D2-typ_SF"/>
</dbReference>
<feature type="domain" description="Tr-type G" evidence="7">
    <location>
        <begin position="5"/>
        <end position="279"/>
    </location>
</feature>
<proteinExistence type="predicted"/>
<dbReference type="SMART" id="SM00889">
    <property type="entry name" value="EFG_IV"/>
    <property type="match status" value="1"/>
</dbReference>
<dbReference type="NCBIfam" id="NF009381">
    <property type="entry name" value="PRK12740.1-5"/>
    <property type="match status" value="1"/>
</dbReference>
<organism evidence="8 9">
    <name type="scientific">Desulfofustis glycolicus DSM 9705</name>
    <dbReference type="NCBI Taxonomy" id="1121409"/>
    <lineage>
        <taxon>Bacteria</taxon>
        <taxon>Pseudomonadati</taxon>
        <taxon>Thermodesulfobacteriota</taxon>
        <taxon>Desulfobulbia</taxon>
        <taxon>Desulfobulbales</taxon>
        <taxon>Desulfocapsaceae</taxon>
        <taxon>Desulfofustis</taxon>
    </lineage>
</organism>
<evidence type="ECO:0000256" key="3">
    <source>
        <dbReference type="ARBA" id="ARBA00022768"/>
    </source>
</evidence>
<dbReference type="PANTHER" id="PTHR43261">
    <property type="entry name" value="TRANSLATION ELONGATION FACTOR G-RELATED"/>
    <property type="match status" value="1"/>
</dbReference>
<dbReference type="SUPFAM" id="SSF52540">
    <property type="entry name" value="P-loop containing nucleoside triphosphate hydrolases"/>
    <property type="match status" value="1"/>
</dbReference>
<dbReference type="InterPro" id="IPR000795">
    <property type="entry name" value="T_Tr_GTP-bd_dom"/>
</dbReference>
<dbReference type="InterPro" id="IPR027417">
    <property type="entry name" value="P-loop_NTPase"/>
</dbReference>
<dbReference type="CDD" id="cd01434">
    <property type="entry name" value="EFG_mtEFG1_IV"/>
    <property type="match status" value="1"/>
</dbReference>
<dbReference type="SMART" id="SM00838">
    <property type="entry name" value="EFG_C"/>
    <property type="match status" value="1"/>
</dbReference>
<protein>
    <recommendedName>
        <fullName evidence="1">Elongation factor G</fullName>
    </recommendedName>
</protein>
<evidence type="ECO:0000256" key="1">
    <source>
        <dbReference type="ARBA" id="ARBA00017872"/>
    </source>
</evidence>
<dbReference type="InterPro" id="IPR000640">
    <property type="entry name" value="EFG_V-like"/>
</dbReference>
<dbReference type="InterPro" id="IPR014721">
    <property type="entry name" value="Ribsml_uS5_D2-typ_fold_subgr"/>
</dbReference>
<dbReference type="Pfam" id="PF00009">
    <property type="entry name" value="GTP_EFTU"/>
    <property type="match status" value="1"/>
</dbReference>
<dbReference type="EMBL" id="FQXS01000004">
    <property type="protein sequence ID" value="SHH58103.1"/>
    <property type="molecule type" value="Genomic_DNA"/>
</dbReference>
<dbReference type="InterPro" id="IPR047872">
    <property type="entry name" value="EFG_IV"/>
</dbReference>
<dbReference type="InterPro" id="IPR005517">
    <property type="entry name" value="Transl_elong_EFG/EF2_IV"/>
</dbReference>
<dbReference type="GO" id="GO:0005525">
    <property type="term" value="F:GTP binding"/>
    <property type="evidence" value="ECO:0007669"/>
    <property type="project" value="UniProtKB-KW"/>
</dbReference>
<reference evidence="8 9" key="1">
    <citation type="submission" date="2016-11" db="EMBL/GenBank/DDBJ databases">
        <authorList>
            <person name="Jaros S."/>
            <person name="Januszkiewicz K."/>
            <person name="Wedrychowicz H."/>
        </authorList>
    </citation>
    <scope>NUCLEOTIDE SEQUENCE [LARGE SCALE GENOMIC DNA]</scope>
    <source>
        <strain evidence="8 9">DSM 9705</strain>
    </source>
</reference>
<dbReference type="Gene3D" id="3.30.70.240">
    <property type="match status" value="1"/>
</dbReference>
<dbReference type="Gene3D" id="2.40.30.10">
    <property type="entry name" value="Translation factors"/>
    <property type="match status" value="1"/>
</dbReference>
<dbReference type="CDD" id="cd03713">
    <property type="entry name" value="EFG_mtEFG_C"/>
    <property type="match status" value="1"/>
</dbReference>
<dbReference type="PANTHER" id="PTHR43261:SF7">
    <property type="entry name" value="ELONGATION FACTOR G-LIKE PROTEIN"/>
    <property type="match status" value="1"/>
</dbReference>
<dbReference type="Gene3D" id="3.40.50.300">
    <property type="entry name" value="P-loop containing nucleotide triphosphate hydrolases"/>
    <property type="match status" value="1"/>
</dbReference>